<evidence type="ECO:0000313" key="1">
    <source>
        <dbReference type="EMBL" id="MBF6302778.1"/>
    </source>
</evidence>
<gene>
    <name evidence="1" type="ORF">IU459_35380</name>
</gene>
<proteinExistence type="predicted"/>
<organism evidence="1 2">
    <name type="scientific">Nocardia amamiensis</name>
    <dbReference type="NCBI Taxonomy" id="404578"/>
    <lineage>
        <taxon>Bacteria</taxon>
        <taxon>Bacillati</taxon>
        <taxon>Actinomycetota</taxon>
        <taxon>Actinomycetes</taxon>
        <taxon>Mycobacteriales</taxon>
        <taxon>Nocardiaceae</taxon>
        <taxon>Nocardia</taxon>
    </lineage>
</organism>
<dbReference type="Proteomes" id="UP000702209">
    <property type="component" value="Unassembled WGS sequence"/>
</dbReference>
<dbReference type="EMBL" id="JADLQX010000057">
    <property type="protein sequence ID" value="MBF6302778.1"/>
    <property type="molecule type" value="Genomic_DNA"/>
</dbReference>
<sequence length="298" mass="33571">MAARTARLRQRMLTSDLDVAATTEMLSEIEKFTLKRKLVEDKADTIGVPARWVHRAQELGRAGHTWSDEQLFPQPVRSTGRKAVSRLAQDTRQLTDMAAVTAVRTHRLTIEGIEWEPAPSAARQFRTNMQALWTRSARAADAIRLKGQEPGQPWDTSDAEWQHLLRHYMEHPLHHVDESWRRYTAPSIAEKANHSLTELRRTMHATPKPPSAVDWEEPPRPDVLIRRAQEALHTLLRDRLDADPPRTRAARRAGTSIGAAITDIMPPAAAALSWYAAPHLNNRIPPAAEAQRDIGADP</sequence>
<protein>
    <submittedName>
        <fullName evidence="1">Uncharacterized protein</fullName>
    </submittedName>
</protein>
<evidence type="ECO:0000313" key="2">
    <source>
        <dbReference type="Proteomes" id="UP000702209"/>
    </source>
</evidence>
<reference evidence="1 2" key="1">
    <citation type="submission" date="2020-10" db="EMBL/GenBank/DDBJ databases">
        <title>Identification of Nocardia species via Next-generation sequencing and recognition of intraspecies genetic diversity.</title>
        <authorList>
            <person name="Li P."/>
            <person name="Li P."/>
            <person name="Lu B."/>
        </authorList>
    </citation>
    <scope>NUCLEOTIDE SEQUENCE [LARGE SCALE GENOMIC DNA]</scope>
    <source>
        <strain evidence="1 2">BJ06-0157</strain>
    </source>
</reference>
<comment type="caution">
    <text evidence="1">The sequence shown here is derived from an EMBL/GenBank/DDBJ whole genome shotgun (WGS) entry which is preliminary data.</text>
</comment>
<keyword evidence="2" id="KW-1185">Reference proteome</keyword>
<name>A0ABS0D3T7_9NOCA</name>
<accession>A0ABS0D3T7</accession>
<dbReference type="RefSeq" id="WP_195133960.1">
    <property type="nucleotide sequence ID" value="NZ_JADLQX010000057.1"/>
</dbReference>